<proteinExistence type="predicted"/>
<dbReference type="EMBL" id="BMCP01000001">
    <property type="protein sequence ID" value="GGE37843.1"/>
    <property type="molecule type" value="Genomic_DNA"/>
</dbReference>
<evidence type="ECO:0000313" key="4">
    <source>
        <dbReference type="Proteomes" id="UP000602745"/>
    </source>
</evidence>
<feature type="domain" description="Phosphatidic acid phosphatase type 2/haloperoxidase" evidence="2">
    <location>
        <begin position="113"/>
        <end position="227"/>
    </location>
</feature>
<feature type="transmembrane region" description="Helical" evidence="1">
    <location>
        <begin position="185"/>
        <end position="206"/>
    </location>
</feature>
<dbReference type="InterPro" id="IPR036938">
    <property type="entry name" value="PAP2/HPO_sf"/>
</dbReference>
<feature type="transmembrane region" description="Helical" evidence="1">
    <location>
        <begin position="147"/>
        <end position="173"/>
    </location>
</feature>
<dbReference type="RefSeq" id="WP_188408948.1">
    <property type="nucleotide sequence ID" value="NZ_BMCP01000001.1"/>
</dbReference>
<gene>
    <name evidence="3" type="ORF">GCM10007276_14050</name>
</gene>
<feature type="transmembrane region" description="Helical" evidence="1">
    <location>
        <begin position="113"/>
        <end position="135"/>
    </location>
</feature>
<dbReference type="SUPFAM" id="SSF48317">
    <property type="entry name" value="Acid phosphatase/Vanadium-dependent haloperoxidase"/>
    <property type="match status" value="1"/>
</dbReference>
<feature type="transmembrane region" description="Helical" evidence="1">
    <location>
        <begin position="85"/>
        <end position="106"/>
    </location>
</feature>
<feature type="transmembrane region" description="Helical" evidence="1">
    <location>
        <begin position="24"/>
        <end position="44"/>
    </location>
</feature>
<evidence type="ECO:0000256" key="1">
    <source>
        <dbReference type="SAM" id="Phobius"/>
    </source>
</evidence>
<organism evidence="3 4">
    <name type="scientific">Agaricicola taiwanensis</name>
    <dbReference type="NCBI Taxonomy" id="591372"/>
    <lineage>
        <taxon>Bacteria</taxon>
        <taxon>Pseudomonadati</taxon>
        <taxon>Pseudomonadota</taxon>
        <taxon>Alphaproteobacteria</taxon>
        <taxon>Rhodobacterales</taxon>
        <taxon>Paracoccaceae</taxon>
        <taxon>Agaricicola</taxon>
    </lineage>
</organism>
<keyword evidence="1" id="KW-1133">Transmembrane helix</keyword>
<protein>
    <submittedName>
        <fullName evidence="3">Phosphatase PAP2 family protein</fullName>
    </submittedName>
</protein>
<dbReference type="Pfam" id="PF01569">
    <property type="entry name" value="PAP2"/>
    <property type="match status" value="1"/>
</dbReference>
<reference evidence="3" key="1">
    <citation type="journal article" date="2014" name="Int. J. Syst. Evol. Microbiol.">
        <title>Complete genome sequence of Corynebacterium casei LMG S-19264T (=DSM 44701T), isolated from a smear-ripened cheese.</title>
        <authorList>
            <consortium name="US DOE Joint Genome Institute (JGI-PGF)"/>
            <person name="Walter F."/>
            <person name="Albersmeier A."/>
            <person name="Kalinowski J."/>
            <person name="Ruckert C."/>
        </authorList>
    </citation>
    <scope>NUCLEOTIDE SEQUENCE</scope>
    <source>
        <strain evidence="3">CCM 7684</strain>
    </source>
</reference>
<accession>A0A8J2YEM8</accession>
<evidence type="ECO:0000259" key="2">
    <source>
        <dbReference type="SMART" id="SM00014"/>
    </source>
</evidence>
<dbReference type="CDD" id="cd03392">
    <property type="entry name" value="PAP2_like_2"/>
    <property type="match status" value="1"/>
</dbReference>
<keyword evidence="4" id="KW-1185">Reference proteome</keyword>
<keyword evidence="1" id="KW-0812">Transmembrane</keyword>
<sequence>MALGFRLPFRFSLEQIVTLARRELILIATLLLIAGGFWTFLSIADEVREGETSAFDQWVLLALRDPTNHTDPRGPVWMQEMARDITALGGIPVLTMVTLVVIGYLLMSRKRGASLLVAVSVFGGMALSSLLKIGFDRPRPDLVPHEVHVYTLSFPSGHAMLAAVTYLTLGVLLTRVSPRTRLRAYILAIAVLLTVMIGCSRLYLGVHWPTDVLAGWSIGAAWALACWVVALWLQRRGAVEQADQTTPEPTPS</sequence>
<dbReference type="AlphaFoldDB" id="A0A8J2YEM8"/>
<evidence type="ECO:0000313" key="3">
    <source>
        <dbReference type="EMBL" id="GGE37843.1"/>
    </source>
</evidence>
<comment type="caution">
    <text evidence="3">The sequence shown here is derived from an EMBL/GenBank/DDBJ whole genome shotgun (WGS) entry which is preliminary data.</text>
</comment>
<dbReference type="Gene3D" id="1.20.144.10">
    <property type="entry name" value="Phosphatidic acid phosphatase type 2/haloperoxidase"/>
    <property type="match status" value="2"/>
</dbReference>
<reference evidence="3" key="2">
    <citation type="submission" date="2020-09" db="EMBL/GenBank/DDBJ databases">
        <authorList>
            <person name="Sun Q."/>
            <person name="Sedlacek I."/>
        </authorList>
    </citation>
    <scope>NUCLEOTIDE SEQUENCE</scope>
    <source>
        <strain evidence="3">CCM 7684</strain>
    </source>
</reference>
<dbReference type="Proteomes" id="UP000602745">
    <property type="component" value="Unassembled WGS sequence"/>
</dbReference>
<dbReference type="PANTHER" id="PTHR14969">
    <property type="entry name" value="SPHINGOSINE-1-PHOSPHATE PHOSPHOHYDROLASE"/>
    <property type="match status" value="1"/>
</dbReference>
<dbReference type="InterPro" id="IPR000326">
    <property type="entry name" value="PAP2/HPO"/>
</dbReference>
<dbReference type="PANTHER" id="PTHR14969:SF13">
    <property type="entry name" value="AT30094P"/>
    <property type="match status" value="1"/>
</dbReference>
<feature type="transmembrane region" description="Helical" evidence="1">
    <location>
        <begin position="212"/>
        <end position="233"/>
    </location>
</feature>
<keyword evidence="1" id="KW-0472">Membrane</keyword>
<name>A0A8J2YEM8_9RHOB</name>
<dbReference type="SMART" id="SM00014">
    <property type="entry name" value="acidPPc"/>
    <property type="match status" value="1"/>
</dbReference>